<organism evidence="1">
    <name type="scientific">Leptolyngbya sp. NK1-12</name>
    <dbReference type="NCBI Taxonomy" id="2547451"/>
    <lineage>
        <taxon>Bacteria</taxon>
        <taxon>Bacillati</taxon>
        <taxon>Cyanobacteriota</taxon>
        <taxon>Cyanophyceae</taxon>
        <taxon>Leptolyngbyales</taxon>
        <taxon>Leptolyngbyaceae</taxon>
        <taxon>Leptolyngbya group</taxon>
        <taxon>Leptolyngbya</taxon>
    </lineage>
</organism>
<name>A0AA96WH71_9CYAN</name>
<gene>
    <name evidence="1" type="ORF">HJG54_17920</name>
</gene>
<dbReference type="EMBL" id="CP053586">
    <property type="protein sequence ID" value="WNZ24545.1"/>
    <property type="molecule type" value="Genomic_DNA"/>
</dbReference>
<accession>A0AA96WH71</accession>
<reference evidence="1" key="1">
    <citation type="submission" date="2020-05" db="EMBL/GenBank/DDBJ databases">
        <authorList>
            <person name="Zhu T."/>
            <person name="Keshari N."/>
            <person name="Lu X."/>
        </authorList>
    </citation>
    <scope>NUCLEOTIDE SEQUENCE</scope>
    <source>
        <strain evidence="1">NK1-12</strain>
    </source>
</reference>
<evidence type="ECO:0000313" key="1">
    <source>
        <dbReference type="EMBL" id="WNZ24545.1"/>
    </source>
</evidence>
<protein>
    <submittedName>
        <fullName evidence="1">Uncharacterized protein</fullName>
    </submittedName>
</protein>
<sequence length="141" mass="15569">MGKKRINQLLEQLKENQQQDLQNAAAIFTVAQVAVNRLREQVEPVETVPARAALPGTEVAALLPTAPIPIERAELERRYGSFNACRQAAKAQGIKFSKTPSWQQLSVAFGYLEACQQMVQAYLQAHPSKQLKGVSIELKLG</sequence>
<proteinExistence type="predicted"/>
<dbReference type="AlphaFoldDB" id="A0AA96WH71"/>
<dbReference type="RefSeq" id="WP_316430397.1">
    <property type="nucleotide sequence ID" value="NZ_CP053586.1"/>
</dbReference>